<evidence type="ECO:0000313" key="1">
    <source>
        <dbReference type="EMBL" id="QKJ32458.1"/>
    </source>
</evidence>
<dbReference type="RefSeq" id="WP_173417108.1">
    <property type="nucleotide sequence ID" value="NZ_CP054139.1"/>
</dbReference>
<gene>
    <name evidence="1" type="ORF">HQ865_22730</name>
</gene>
<evidence type="ECO:0000313" key="2">
    <source>
        <dbReference type="Proteomes" id="UP000505355"/>
    </source>
</evidence>
<keyword evidence="2" id="KW-1185">Reference proteome</keyword>
<dbReference type="KEGG" id="mmab:HQ865_22730"/>
<dbReference type="Proteomes" id="UP000505355">
    <property type="component" value="Chromosome"/>
</dbReference>
<sequence>MRYIIPELYGGPEYAAIVTDTDGRILVFEDRPSAEVEAADCQSRLIIEVD</sequence>
<dbReference type="AlphaFoldDB" id="A0A7D4UDC2"/>
<accession>A0A7D4UDC2</accession>
<name>A0A7D4UDC2_9SPHI</name>
<dbReference type="EMBL" id="CP054139">
    <property type="protein sequence ID" value="QKJ32458.1"/>
    <property type="molecule type" value="Genomic_DNA"/>
</dbReference>
<reference evidence="1 2" key="1">
    <citation type="submission" date="2020-05" db="EMBL/GenBank/DDBJ databases">
        <title>Mucilaginibacter mali sp. nov.</title>
        <authorList>
            <person name="Kim H.S."/>
            <person name="Lee K.C."/>
            <person name="Suh M.K."/>
            <person name="Kim J.-S."/>
            <person name="Han K.-I."/>
            <person name="Eom M.K."/>
            <person name="Shin Y.K."/>
            <person name="Lee J.-S."/>
        </authorList>
    </citation>
    <scope>NUCLEOTIDE SEQUENCE [LARGE SCALE GENOMIC DNA]</scope>
    <source>
        <strain evidence="1 2">G2-14</strain>
    </source>
</reference>
<protein>
    <submittedName>
        <fullName evidence="1">Uncharacterized protein</fullName>
    </submittedName>
</protein>
<proteinExistence type="predicted"/>
<organism evidence="1 2">
    <name type="scientific">Mucilaginibacter mali</name>
    <dbReference type="NCBI Taxonomy" id="2740462"/>
    <lineage>
        <taxon>Bacteria</taxon>
        <taxon>Pseudomonadati</taxon>
        <taxon>Bacteroidota</taxon>
        <taxon>Sphingobacteriia</taxon>
        <taxon>Sphingobacteriales</taxon>
        <taxon>Sphingobacteriaceae</taxon>
        <taxon>Mucilaginibacter</taxon>
    </lineage>
</organism>